<dbReference type="EMBL" id="CP060139">
    <property type="protein sequence ID" value="QNR25409.1"/>
    <property type="molecule type" value="Genomic_DNA"/>
</dbReference>
<dbReference type="Pfam" id="PF09365">
    <property type="entry name" value="DUF2461"/>
    <property type="match status" value="1"/>
</dbReference>
<evidence type="ECO:0000313" key="2">
    <source>
        <dbReference type="Proteomes" id="UP000516305"/>
    </source>
</evidence>
<dbReference type="PANTHER" id="PTHR36452">
    <property type="entry name" value="CHROMOSOME 12, WHOLE GENOME SHOTGUN SEQUENCE"/>
    <property type="match status" value="1"/>
</dbReference>
<dbReference type="PIRSF" id="PIRSF028451">
    <property type="entry name" value="UCP028451"/>
    <property type="match status" value="1"/>
</dbReference>
<name>A0A7H0VI61_9FLAO</name>
<evidence type="ECO:0000313" key="1">
    <source>
        <dbReference type="EMBL" id="QNR25409.1"/>
    </source>
</evidence>
<sequence>MKAPHPDTYQFLEALKVLNTKEWMDANRKWYQDIRQGLIDYAGQIQETFAEVYPMTMMDPKKYLARINNNRRFHPDKPPYKTNFALMVKRRGPGYGDFYLHIEPGNLFIGTGLYHPAKEHLLALRDLIDVRGDELKAIEEDPQFKKVYGAFRGDKLQRNPKGFELDHPHIELLKHKDLLIMKQLDEQAIFTAKGLEELKEAFAAAIPFMDFIDDAISQA</sequence>
<organism evidence="1 2">
    <name type="scientific">Croceimicrobium hydrocarbonivorans</name>
    <dbReference type="NCBI Taxonomy" id="2761580"/>
    <lineage>
        <taxon>Bacteria</taxon>
        <taxon>Pseudomonadati</taxon>
        <taxon>Bacteroidota</taxon>
        <taxon>Flavobacteriia</taxon>
        <taxon>Flavobacteriales</taxon>
        <taxon>Owenweeksiaceae</taxon>
        <taxon>Croceimicrobium</taxon>
    </lineage>
</organism>
<dbReference type="InterPro" id="IPR015996">
    <property type="entry name" value="UCP028451"/>
</dbReference>
<dbReference type="NCBIfam" id="TIGR02453">
    <property type="entry name" value="TIGR02453 family protein"/>
    <property type="match status" value="1"/>
</dbReference>
<gene>
    <name evidence="1" type="ORF">H4K34_06105</name>
</gene>
<accession>A0A7H0VI61</accession>
<keyword evidence="2" id="KW-1185">Reference proteome</keyword>
<dbReference type="KEGG" id="chyd:H4K34_06105"/>
<dbReference type="Proteomes" id="UP000516305">
    <property type="component" value="Chromosome"/>
</dbReference>
<dbReference type="AlphaFoldDB" id="A0A7H0VI61"/>
<proteinExistence type="predicted"/>
<protein>
    <submittedName>
        <fullName evidence="1">DUF2461 domain-containing protein</fullName>
    </submittedName>
</protein>
<dbReference type="PANTHER" id="PTHR36452:SF1">
    <property type="entry name" value="DUF2461 DOMAIN-CONTAINING PROTEIN"/>
    <property type="match status" value="1"/>
</dbReference>
<reference evidence="1 2" key="1">
    <citation type="submission" date="2020-08" db="EMBL/GenBank/DDBJ databases">
        <title>Croceimicrobium hydrocarbonivorans gen. nov., sp. nov., a novel marine bacterium isolated from a bacterial consortium that degrades polyethylene terephthalate.</title>
        <authorList>
            <person name="Liu R."/>
        </authorList>
    </citation>
    <scope>NUCLEOTIDE SEQUENCE [LARGE SCALE GENOMIC DNA]</scope>
    <source>
        <strain evidence="1 2">A20-9</strain>
    </source>
</reference>
<dbReference type="InterPro" id="IPR012808">
    <property type="entry name" value="CHP02453"/>
</dbReference>
<dbReference type="RefSeq" id="WP_210759937.1">
    <property type="nucleotide sequence ID" value="NZ_CP060139.1"/>
</dbReference>